<dbReference type="PROSITE" id="PS51257">
    <property type="entry name" value="PROKAR_LIPOPROTEIN"/>
    <property type="match status" value="1"/>
</dbReference>
<reference evidence="2" key="2">
    <citation type="submission" date="2020-10" db="UniProtKB">
        <authorList>
            <consortium name="WormBaseParasite"/>
        </authorList>
    </citation>
    <scope>IDENTIFICATION</scope>
</reference>
<proteinExistence type="predicted"/>
<sequence>MTVTSMRFYSFPNSSTLSCVLAEYLQRCRIHCLNYPMVSVVASVNWLLHVKPMNFNLLHLISLDYNLLSNVESLEMFTF</sequence>
<dbReference type="AlphaFoldDB" id="A0A7E4VPQ3"/>
<dbReference type="Proteomes" id="UP000492821">
    <property type="component" value="Unassembled WGS sequence"/>
</dbReference>
<protein>
    <submittedName>
        <fullName evidence="2">Ovule protein</fullName>
    </submittedName>
</protein>
<evidence type="ECO:0000313" key="2">
    <source>
        <dbReference type="WBParaSite" id="Pan_g23690.t1"/>
    </source>
</evidence>
<organism evidence="1 2">
    <name type="scientific">Panagrellus redivivus</name>
    <name type="common">Microworm</name>
    <dbReference type="NCBI Taxonomy" id="6233"/>
    <lineage>
        <taxon>Eukaryota</taxon>
        <taxon>Metazoa</taxon>
        <taxon>Ecdysozoa</taxon>
        <taxon>Nematoda</taxon>
        <taxon>Chromadorea</taxon>
        <taxon>Rhabditida</taxon>
        <taxon>Tylenchina</taxon>
        <taxon>Panagrolaimomorpha</taxon>
        <taxon>Panagrolaimoidea</taxon>
        <taxon>Panagrolaimidae</taxon>
        <taxon>Panagrellus</taxon>
    </lineage>
</organism>
<accession>A0A7E4VPQ3</accession>
<dbReference type="WBParaSite" id="Pan_g23690.t1">
    <property type="protein sequence ID" value="Pan_g23690.t1"/>
    <property type="gene ID" value="Pan_g23690"/>
</dbReference>
<keyword evidence="1" id="KW-1185">Reference proteome</keyword>
<name>A0A7E4VPQ3_PANRE</name>
<evidence type="ECO:0000313" key="1">
    <source>
        <dbReference type="Proteomes" id="UP000492821"/>
    </source>
</evidence>
<reference evidence="1" key="1">
    <citation type="journal article" date="2013" name="Genetics">
        <title>The draft genome and transcriptome of Panagrellus redivivus are shaped by the harsh demands of a free-living lifestyle.</title>
        <authorList>
            <person name="Srinivasan J."/>
            <person name="Dillman A.R."/>
            <person name="Macchietto M.G."/>
            <person name="Heikkinen L."/>
            <person name="Lakso M."/>
            <person name="Fracchia K.M."/>
            <person name="Antoshechkin I."/>
            <person name="Mortazavi A."/>
            <person name="Wong G."/>
            <person name="Sternberg P.W."/>
        </authorList>
    </citation>
    <scope>NUCLEOTIDE SEQUENCE [LARGE SCALE GENOMIC DNA]</scope>
    <source>
        <strain evidence="1">MT8872</strain>
    </source>
</reference>